<sequence>MGPGRRGPIFQARHQPRRRSPLAARRPRAKRCGPGFFQLSAADQATPSGRRRSLSLLASRLRRSPGLPPLGRPRLGSLAWPGLAWPAPPCPALAACLWQGPQENPPLLITSQHDQARGWPPSPRLDENVRRENNGLTEPPPAPDGNSLDTHAGTTTWPSPASHQAKASQRQPPARVHVHCRLAKPLHRPSAVAKLAATVVLAWHMHGRLVTPAHHRGHHGELAPTLLRFAAPPLA</sequence>
<name>A0A5C3EZY5_9BASI</name>
<evidence type="ECO:0000313" key="3">
    <source>
        <dbReference type="Proteomes" id="UP000323386"/>
    </source>
</evidence>
<protein>
    <submittedName>
        <fullName evidence="2">Uncharacterized protein</fullName>
    </submittedName>
</protein>
<dbReference type="Proteomes" id="UP000323386">
    <property type="component" value="Unassembled WGS sequence"/>
</dbReference>
<accession>A0A5C3EZY5</accession>
<evidence type="ECO:0000313" key="2">
    <source>
        <dbReference type="EMBL" id="SPO36729.1"/>
    </source>
</evidence>
<gene>
    <name evidence="2" type="ORF">PSFLO_02200</name>
</gene>
<evidence type="ECO:0000256" key="1">
    <source>
        <dbReference type="SAM" id="MobiDB-lite"/>
    </source>
</evidence>
<keyword evidence="3" id="KW-1185">Reference proteome</keyword>
<organism evidence="2 3">
    <name type="scientific">Pseudozyma flocculosa</name>
    <dbReference type="NCBI Taxonomy" id="84751"/>
    <lineage>
        <taxon>Eukaryota</taxon>
        <taxon>Fungi</taxon>
        <taxon>Dikarya</taxon>
        <taxon>Basidiomycota</taxon>
        <taxon>Ustilaginomycotina</taxon>
        <taxon>Ustilaginomycetes</taxon>
        <taxon>Ustilaginales</taxon>
        <taxon>Ustilaginaceae</taxon>
        <taxon>Pseudozyma</taxon>
    </lineage>
</organism>
<feature type="compositionally biased region" description="Polar residues" evidence="1">
    <location>
        <begin position="147"/>
        <end position="171"/>
    </location>
</feature>
<reference evidence="2 3" key="1">
    <citation type="submission" date="2018-03" db="EMBL/GenBank/DDBJ databases">
        <authorList>
            <person name="Guldener U."/>
        </authorList>
    </citation>
    <scope>NUCLEOTIDE SEQUENCE [LARGE SCALE GENOMIC DNA]</scope>
    <source>
        <strain evidence="2 3">DAOM196992</strain>
    </source>
</reference>
<dbReference type="AlphaFoldDB" id="A0A5C3EZY5"/>
<feature type="region of interest" description="Disordered" evidence="1">
    <location>
        <begin position="106"/>
        <end position="175"/>
    </location>
</feature>
<dbReference type="EMBL" id="OOIP01000005">
    <property type="protein sequence ID" value="SPO36729.1"/>
    <property type="molecule type" value="Genomic_DNA"/>
</dbReference>
<feature type="compositionally biased region" description="Basic and acidic residues" evidence="1">
    <location>
        <begin position="124"/>
        <end position="133"/>
    </location>
</feature>
<feature type="region of interest" description="Disordered" evidence="1">
    <location>
        <begin position="1"/>
        <end position="36"/>
    </location>
</feature>
<feature type="compositionally biased region" description="Basic residues" evidence="1">
    <location>
        <begin position="14"/>
        <end position="31"/>
    </location>
</feature>
<proteinExistence type="predicted"/>